<gene>
    <name evidence="2" type="ORF">DIATSA_LOCUS4240</name>
</gene>
<dbReference type="InterPro" id="IPR046857">
    <property type="entry name" value="Gemin6_Sm-like_dom"/>
</dbReference>
<accession>A0A9N9WCG4</accession>
<evidence type="ECO:0000313" key="3">
    <source>
        <dbReference type="Proteomes" id="UP001153714"/>
    </source>
</evidence>
<dbReference type="GO" id="GO:0000245">
    <property type="term" value="P:spliceosomal complex assembly"/>
    <property type="evidence" value="ECO:0007669"/>
    <property type="project" value="InterPro"/>
</dbReference>
<reference evidence="2" key="1">
    <citation type="submission" date="2021-12" db="EMBL/GenBank/DDBJ databases">
        <authorList>
            <person name="King R."/>
        </authorList>
    </citation>
    <scope>NUCLEOTIDE SEQUENCE</scope>
</reference>
<proteinExistence type="predicted"/>
<dbReference type="EMBL" id="OU893346">
    <property type="protein sequence ID" value="CAG9786275.1"/>
    <property type="molecule type" value="Genomic_DNA"/>
</dbReference>
<dbReference type="InterPro" id="IPR009422">
    <property type="entry name" value="Gemin6"/>
</dbReference>
<evidence type="ECO:0000259" key="1">
    <source>
        <dbReference type="PROSITE" id="PS52001"/>
    </source>
</evidence>
<feature type="domain" description="AD" evidence="1">
    <location>
        <begin position="75"/>
        <end position="166"/>
    </location>
</feature>
<dbReference type="PANTHER" id="PTHR14710">
    <property type="entry name" value="GEM-ASSOCIATED PROTEIN 6"/>
    <property type="match status" value="1"/>
</dbReference>
<dbReference type="Proteomes" id="UP001153714">
    <property type="component" value="Chromosome 15"/>
</dbReference>
<name>A0A9N9WCG4_9NEOP</name>
<dbReference type="GO" id="GO:0005634">
    <property type="term" value="C:nucleus"/>
    <property type="evidence" value="ECO:0007669"/>
    <property type="project" value="InterPro"/>
</dbReference>
<dbReference type="InterPro" id="IPR047574">
    <property type="entry name" value="AD"/>
</dbReference>
<organism evidence="2 3">
    <name type="scientific">Diatraea saccharalis</name>
    <name type="common">sugarcane borer</name>
    <dbReference type="NCBI Taxonomy" id="40085"/>
    <lineage>
        <taxon>Eukaryota</taxon>
        <taxon>Metazoa</taxon>
        <taxon>Ecdysozoa</taxon>
        <taxon>Arthropoda</taxon>
        <taxon>Hexapoda</taxon>
        <taxon>Insecta</taxon>
        <taxon>Pterygota</taxon>
        <taxon>Neoptera</taxon>
        <taxon>Endopterygota</taxon>
        <taxon>Lepidoptera</taxon>
        <taxon>Glossata</taxon>
        <taxon>Ditrysia</taxon>
        <taxon>Pyraloidea</taxon>
        <taxon>Crambidae</taxon>
        <taxon>Crambinae</taxon>
        <taxon>Diatraea</taxon>
    </lineage>
</organism>
<dbReference type="GO" id="GO:0000387">
    <property type="term" value="P:spliceosomal snRNP assembly"/>
    <property type="evidence" value="ECO:0007669"/>
    <property type="project" value="TreeGrafter"/>
</dbReference>
<dbReference type="OrthoDB" id="77463at2759"/>
<dbReference type="PANTHER" id="PTHR14710:SF2">
    <property type="entry name" value="GEM-ASSOCIATED PROTEIN 6"/>
    <property type="match status" value="1"/>
</dbReference>
<dbReference type="AlphaFoldDB" id="A0A9N9WCG4"/>
<dbReference type="Gene3D" id="2.30.30.100">
    <property type="match status" value="1"/>
</dbReference>
<dbReference type="Pfam" id="PF06372">
    <property type="entry name" value="Gemin6"/>
    <property type="match status" value="1"/>
</dbReference>
<dbReference type="GO" id="GO:0032797">
    <property type="term" value="C:SMN complex"/>
    <property type="evidence" value="ECO:0007669"/>
    <property type="project" value="TreeGrafter"/>
</dbReference>
<dbReference type="PROSITE" id="PS52001">
    <property type="entry name" value="AD"/>
    <property type="match status" value="1"/>
</dbReference>
<sequence>MEINNAHSSVEGNYCKITEDPDVMLQYVNKYVNVRLIKKSSFTGFVHSIDPVSFSIIISVPQENKYQTILIPGHAIFDLTEIESDTNTKPPPRKTTFKICTESSRKENLIKWLKWNLLPVTEDGEKIVFGNASILPPYSVMDICTDNPMVAMQMRKIIEKMPAHFESM</sequence>
<evidence type="ECO:0000313" key="2">
    <source>
        <dbReference type="EMBL" id="CAG9786275.1"/>
    </source>
</evidence>
<keyword evidence="3" id="KW-1185">Reference proteome</keyword>
<protein>
    <recommendedName>
        <fullName evidence="1">AD domain-containing protein</fullName>
    </recommendedName>
</protein>
<reference evidence="2" key="2">
    <citation type="submission" date="2022-10" db="EMBL/GenBank/DDBJ databases">
        <authorList>
            <consortium name="ENA_rothamsted_submissions"/>
            <consortium name="culmorum"/>
            <person name="King R."/>
        </authorList>
    </citation>
    <scope>NUCLEOTIDE SEQUENCE</scope>
</reference>